<comment type="caution">
    <text evidence="3">The sequence shown here is derived from an EMBL/GenBank/DDBJ whole genome shotgun (WGS) entry which is preliminary data.</text>
</comment>
<dbReference type="Pfam" id="PF00734">
    <property type="entry name" value="CBM_1"/>
    <property type="match status" value="1"/>
</dbReference>
<dbReference type="EMBL" id="JNBS01000530">
    <property type="protein sequence ID" value="OQS04921.1"/>
    <property type="molecule type" value="Genomic_DNA"/>
</dbReference>
<name>A0A1W0A408_9STRA</name>
<dbReference type="InterPro" id="IPR000254">
    <property type="entry name" value="CBD"/>
</dbReference>
<dbReference type="Proteomes" id="UP000243217">
    <property type="component" value="Unassembled WGS sequence"/>
</dbReference>
<evidence type="ECO:0000259" key="2">
    <source>
        <dbReference type="PROSITE" id="PS51164"/>
    </source>
</evidence>
<dbReference type="OrthoDB" id="69328at2759"/>
<accession>A0A1W0A408</accession>
<dbReference type="SUPFAM" id="SSF57180">
    <property type="entry name" value="Cellulose-binding domain"/>
    <property type="match status" value="1"/>
</dbReference>
<feature type="domain" description="CBM1" evidence="2">
    <location>
        <begin position="72"/>
        <end position="108"/>
    </location>
</feature>
<organism evidence="3 4">
    <name type="scientific">Thraustotheca clavata</name>
    <dbReference type="NCBI Taxonomy" id="74557"/>
    <lineage>
        <taxon>Eukaryota</taxon>
        <taxon>Sar</taxon>
        <taxon>Stramenopiles</taxon>
        <taxon>Oomycota</taxon>
        <taxon>Saprolegniomycetes</taxon>
        <taxon>Saprolegniales</taxon>
        <taxon>Achlyaceae</taxon>
        <taxon>Thraustotheca</taxon>
    </lineage>
</organism>
<dbReference type="GO" id="GO:0030248">
    <property type="term" value="F:cellulose binding"/>
    <property type="evidence" value="ECO:0007669"/>
    <property type="project" value="InterPro"/>
</dbReference>
<dbReference type="GO" id="GO:0005975">
    <property type="term" value="P:carbohydrate metabolic process"/>
    <property type="evidence" value="ECO:0007669"/>
    <property type="project" value="InterPro"/>
</dbReference>
<dbReference type="GO" id="GO:0005576">
    <property type="term" value="C:extracellular region"/>
    <property type="evidence" value="ECO:0007669"/>
    <property type="project" value="InterPro"/>
</dbReference>
<proteinExistence type="predicted"/>
<dbReference type="SMART" id="SM00236">
    <property type="entry name" value="fCBD"/>
    <property type="match status" value="3"/>
</dbReference>
<dbReference type="PROSITE" id="PS51164">
    <property type="entry name" value="CBM1_2"/>
    <property type="match status" value="1"/>
</dbReference>
<evidence type="ECO:0000256" key="1">
    <source>
        <dbReference type="ARBA" id="ARBA00022729"/>
    </source>
</evidence>
<dbReference type="AlphaFoldDB" id="A0A1W0A408"/>
<protein>
    <recommendedName>
        <fullName evidence="2">CBM1 domain-containing protein</fullName>
    </recommendedName>
</protein>
<keyword evidence="1" id="KW-0732">Signal</keyword>
<keyword evidence="4" id="KW-1185">Reference proteome</keyword>
<evidence type="ECO:0000313" key="4">
    <source>
        <dbReference type="Proteomes" id="UP000243217"/>
    </source>
</evidence>
<gene>
    <name evidence="3" type="ORF">THRCLA_20758</name>
</gene>
<reference evidence="3 4" key="1">
    <citation type="journal article" date="2014" name="Genome Biol. Evol.">
        <title>The secreted proteins of Achlya hypogyna and Thraustotheca clavata identify the ancestral oomycete secretome and reveal gene acquisitions by horizontal gene transfer.</title>
        <authorList>
            <person name="Misner I."/>
            <person name="Blouin N."/>
            <person name="Leonard G."/>
            <person name="Richards T.A."/>
            <person name="Lane C.E."/>
        </authorList>
    </citation>
    <scope>NUCLEOTIDE SEQUENCE [LARGE SCALE GENOMIC DNA]</scope>
    <source>
        <strain evidence="3 4">ATCC 34112</strain>
    </source>
</reference>
<evidence type="ECO:0000313" key="3">
    <source>
        <dbReference type="EMBL" id="OQS04921.1"/>
    </source>
</evidence>
<sequence>MPQKFNLQKIDDWYSQCQPNPLKPNEIDTWSQCGGTSFNANGKICKSADLCTKVADTYWFCKPKSFMGIECSEVALWEQCGGKNYNGESTCTSANTCVYIDEWFSQCQPTSATVNLAILSQCGGSSNEFDLNGKTCSDEDICQKWNDLFSQCIPK</sequence>
<dbReference type="InterPro" id="IPR035971">
    <property type="entry name" value="CBD_sf"/>
</dbReference>